<dbReference type="InterPro" id="IPR005467">
    <property type="entry name" value="His_kinase_dom"/>
</dbReference>
<dbReference type="GO" id="GO:0016036">
    <property type="term" value="P:cellular response to phosphate starvation"/>
    <property type="evidence" value="ECO:0007669"/>
    <property type="project" value="TreeGrafter"/>
</dbReference>
<accession>A0A9D0ZUU9</accession>
<comment type="caution">
    <text evidence="10">The sequence shown here is derived from an EMBL/GenBank/DDBJ whole genome shotgun (WGS) entry which is preliminary data.</text>
</comment>
<dbReference type="AlphaFoldDB" id="A0A9D0ZUU9"/>
<feature type="region of interest" description="Disordered" evidence="8">
    <location>
        <begin position="1"/>
        <end position="20"/>
    </location>
</feature>
<keyword evidence="5" id="KW-0808">Transferase</keyword>
<proteinExistence type="predicted"/>
<dbReference type="InterPro" id="IPR003594">
    <property type="entry name" value="HATPase_dom"/>
</dbReference>
<evidence type="ECO:0000313" key="11">
    <source>
        <dbReference type="Proteomes" id="UP000886886"/>
    </source>
</evidence>
<dbReference type="InterPro" id="IPR003661">
    <property type="entry name" value="HisK_dim/P_dom"/>
</dbReference>
<reference evidence="10" key="1">
    <citation type="submission" date="2020-10" db="EMBL/GenBank/DDBJ databases">
        <authorList>
            <person name="Gilroy R."/>
        </authorList>
    </citation>
    <scope>NUCLEOTIDE SEQUENCE</scope>
    <source>
        <strain evidence="10">ChiSjej3B21-11622</strain>
    </source>
</reference>
<evidence type="ECO:0000256" key="4">
    <source>
        <dbReference type="ARBA" id="ARBA00022553"/>
    </source>
</evidence>
<evidence type="ECO:0000256" key="3">
    <source>
        <dbReference type="ARBA" id="ARBA00012438"/>
    </source>
</evidence>
<dbReference type="EMBL" id="DVFT01000110">
    <property type="protein sequence ID" value="HIQ96392.1"/>
    <property type="molecule type" value="Genomic_DNA"/>
</dbReference>
<dbReference type="SMART" id="SM00387">
    <property type="entry name" value="HATPase_c"/>
    <property type="match status" value="1"/>
</dbReference>
<dbReference type="InterPro" id="IPR036890">
    <property type="entry name" value="HATPase_C_sf"/>
</dbReference>
<name>A0A9D0ZUU9_9FIRM</name>
<dbReference type="PRINTS" id="PR00344">
    <property type="entry name" value="BCTRLSENSOR"/>
</dbReference>
<dbReference type="Proteomes" id="UP000886886">
    <property type="component" value="Unassembled WGS sequence"/>
</dbReference>
<sequence>MTDSGFLDLADEESPAPRKAAPAILSDMAEKRESKLVSRLSHILKRTSLNETHALKERDQVTSLLSDLSHQLKTPLSNIVMYTELLSEGGLSTEEQKSFLSETRRQSEKMQWLMKNMLKASQLEQGILSFSAGYTTIKPTIGKAVSSVYARAAKKDIHIEMEEFPDRRLYHNPKWTVEALGNILDNAIKYSPAGSTVTIRLLPLELYTRIEIEDQGMGISPAHYNDIFKRFYREEQASQTEGNGLGLYLSQLILNKEKGYITAAAGRDGGACFQIFLLNEV</sequence>
<dbReference type="GO" id="GO:0005886">
    <property type="term" value="C:plasma membrane"/>
    <property type="evidence" value="ECO:0007669"/>
    <property type="project" value="TreeGrafter"/>
</dbReference>
<evidence type="ECO:0000313" key="10">
    <source>
        <dbReference type="EMBL" id="HIQ96392.1"/>
    </source>
</evidence>
<evidence type="ECO:0000259" key="9">
    <source>
        <dbReference type="PROSITE" id="PS50109"/>
    </source>
</evidence>
<protein>
    <recommendedName>
        <fullName evidence="3">histidine kinase</fullName>
        <ecNumber evidence="3">2.7.13.3</ecNumber>
    </recommendedName>
</protein>
<organism evidence="10 11">
    <name type="scientific">Candidatus Limivivens merdigallinarum</name>
    <dbReference type="NCBI Taxonomy" id="2840859"/>
    <lineage>
        <taxon>Bacteria</taxon>
        <taxon>Bacillati</taxon>
        <taxon>Bacillota</taxon>
        <taxon>Clostridia</taxon>
        <taxon>Lachnospirales</taxon>
        <taxon>Lachnospiraceae</taxon>
        <taxon>Lachnospiraceae incertae sedis</taxon>
        <taxon>Candidatus Limivivens</taxon>
    </lineage>
</organism>
<dbReference type="Pfam" id="PF00512">
    <property type="entry name" value="HisKA"/>
    <property type="match status" value="1"/>
</dbReference>
<dbReference type="Pfam" id="PF02518">
    <property type="entry name" value="HATPase_c"/>
    <property type="match status" value="1"/>
</dbReference>
<dbReference type="PROSITE" id="PS50109">
    <property type="entry name" value="HIS_KIN"/>
    <property type="match status" value="1"/>
</dbReference>
<reference evidence="10" key="2">
    <citation type="journal article" date="2021" name="PeerJ">
        <title>Extensive microbial diversity within the chicken gut microbiome revealed by metagenomics and culture.</title>
        <authorList>
            <person name="Gilroy R."/>
            <person name="Ravi A."/>
            <person name="Getino M."/>
            <person name="Pursley I."/>
            <person name="Horton D.L."/>
            <person name="Alikhan N.F."/>
            <person name="Baker D."/>
            <person name="Gharbi K."/>
            <person name="Hall N."/>
            <person name="Watson M."/>
            <person name="Adriaenssens E.M."/>
            <person name="Foster-Nyarko E."/>
            <person name="Jarju S."/>
            <person name="Secka A."/>
            <person name="Antonio M."/>
            <person name="Oren A."/>
            <person name="Chaudhuri R.R."/>
            <person name="La Ragione R."/>
            <person name="Hildebrand F."/>
            <person name="Pallen M.J."/>
        </authorList>
    </citation>
    <scope>NUCLEOTIDE SEQUENCE</scope>
    <source>
        <strain evidence="10">ChiSjej3B21-11622</strain>
    </source>
</reference>
<dbReference type="PANTHER" id="PTHR45453">
    <property type="entry name" value="PHOSPHATE REGULON SENSOR PROTEIN PHOR"/>
    <property type="match status" value="1"/>
</dbReference>
<dbReference type="GO" id="GO:0004721">
    <property type="term" value="F:phosphoprotein phosphatase activity"/>
    <property type="evidence" value="ECO:0007669"/>
    <property type="project" value="TreeGrafter"/>
</dbReference>
<evidence type="ECO:0000256" key="5">
    <source>
        <dbReference type="ARBA" id="ARBA00022679"/>
    </source>
</evidence>
<gene>
    <name evidence="10" type="ORF">IAB26_07510</name>
</gene>
<comment type="subcellular location">
    <subcellularLocation>
        <location evidence="2">Membrane</location>
    </subcellularLocation>
</comment>
<dbReference type="PANTHER" id="PTHR45453:SF1">
    <property type="entry name" value="PHOSPHATE REGULON SENSOR PROTEIN PHOR"/>
    <property type="match status" value="1"/>
</dbReference>
<dbReference type="EC" id="2.7.13.3" evidence="3"/>
<keyword evidence="6 10" id="KW-0418">Kinase</keyword>
<evidence type="ECO:0000256" key="2">
    <source>
        <dbReference type="ARBA" id="ARBA00004370"/>
    </source>
</evidence>
<dbReference type="Gene3D" id="3.30.565.10">
    <property type="entry name" value="Histidine kinase-like ATPase, C-terminal domain"/>
    <property type="match status" value="1"/>
</dbReference>
<keyword evidence="7" id="KW-0902">Two-component regulatory system</keyword>
<evidence type="ECO:0000256" key="8">
    <source>
        <dbReference type="SAM" id="MobiDB-lite"/>
    </source>
</evidence>
<dbReference type="InterPro" id="IPR004358">
    <property type="entry name" value="Sig_transdc_His_kin-like_C"/>
</dbReference>
<comment type="catalytic activity">
    <reaction evidence="1">
        <text>ATP + protein L-histidine = ADP + protein N-phospho-L-histidine.</text>
        <dbReference type="EC" id="2.7.13.3"/>
    </reaction>
</comment>
<dbReference type="CDD" id="cd00075">
    <property type="entry name" value="HATPase"/>
    <property type="match status" value="1"/>
</dbReference>
<dbReference type="Gene3D" id="1.10.287.130">
    <property type="match status" value="1"/>
</dbReference>
<dbReference type="InterPro" id="IPR050351">
    <property type="entry name" value="BphY/WalK/GraS-like"/>
</dbReference>
<keyword evidence="4" id="KW-0597">Phosphoprotein</keyword>
<dbReference type="SUPFAM" id="SSF55874">
    <property type="entry name" value="ATPase domain of HSP90 chaperone/DNA topoisomerase II/histidine kinase"/>
    <property type="match status" value="1"/>
</dbReference>
<dbReference type="CDD" id="cd00082">
    <property type="entry name" value="HisKA"/>
    <property type="match status" value="1"/>
</dbReference>
<dbReference type="GO" id="GO:0000155">
    <property type="term" value="F:phosphorelay sensor kinase activity"/>
    <property type="evidence" value="ECO:0007669"/>
    <property type="project" value="InterPro"/>
</dbReference>
<feature type="domain" description="Histidine kinase" evidence="9">
    <location>
        <begin position="67"/>
        <end position="281"/>
    </location>
</feature>
<evidence type="ECO:0000256" key="1">
    <source>
        <dbReference type="ARBA" id="ARBA00000085"/>
    </source>
</evidence>
<dbReference type="SUPFAM" id="SSF47384">
    <property type="entry name" value="Homodimeric domain of signal transducing histidine kinase"/>
    <property type="match status" value="1"/>
</dbReference>
<evidence type="ECO:0000256" key="6">
    <source>
        <dbReference type="ARBA" id="ARBA00022777"/>
    </source>
</evidence>
<dbReference type="SMART" id="SM00388">
    <property type="entry name" value="HisKA"/>
    <property type="match status" value="1"/>
</dbReference>
<evidence type="ECO:0000256" key="7">
    <source>
        <dbReference type="ARBA" id="ARBA00023012"/>
    </source>
</evidence>
<dbReference type="InterPro" id="IPR036097">
    <property type="entry name" value="HisK_dim/P_sf"/>
</dbReference>